<feature type="domain" description="TonB-dependent receptor plug" evidence="8">
    <location>
        <begin position="224"/>
        <end position="329"/>
    </location>
</feature>
<keyword evidence="3 7" id="KW-1134">Transmembrane beta strand</keyword>
<dbReference type="SUPFAM" id="SSF49464">
    <property type="entry name" value="Carboxypeptidase regulatory domain-like"/>
    <property type="match status" value="1"/>
</dbReference>
<dbReference type="Gene3D" id="2.60.40.1120">
    <property type="entry name" value="Carboxypeptidase-like, regulatory domain"/>
    <property type="match status" value="1"/>
</dbReference>
<dbReference type="InterPro" id="IPR037066">
    <property type="entry name" value="Plug_dom_sf"/>
</dbReference>
<dbReference type="PROSITE" id="PS52016">
    <property type="entry name" value="TONB_DEPENDENT_REC_3"/>
    <property type="match status" value="1"/>
</dbReference>
<reference evidence="10" key="1">
    <citation type="submission" date="2016-11" db="EMBL/GenBank/DDBJ databases">
        <authorList>
            <person name="Varghese N."/>
            <person name="Submissions S."/>
        </authorList>
    </citation>
    <scope>NUCLEOTIDE SEQUENCE [LARGE SCALE GENOMIC DNA]</scope>
    <source>
        <strain evidence="10">DSM 26910</strain>
    </source>
</reference>
<evidence type="ECO:0000256" key="6">
    <source>
        <dbReference type="ARBA" id="ARBA00023237"/>
    </source>
</evidence>
<evidence type="ECO:0000256" key="4">
    <source>
        <dbReference type="ARBA" id="ARBA00022692"/>
    </source>
</evidence>
<protein>
    <submittedName>
        <fullName evidence="9">TonB-linked outer membrane protein, SusC/RagA family</fullName>
    </submittedName>
</protein>
<sequence>MKKKRIFRGFGSLGVMKLLVMMKLTSFFLFLSAMAMATGSYSQNIRFDLHVENATIIQVLEKIEGQTDYGFMFQTNQLDLNRQYNFDFKNAKIQTVLEEILDRDLYSYQIIDRIIVISKNGERALSSGEQNQSKISGKVTDSSGAALPGVTVVVKGTSNGTVTNVDGEYTISNIPDDATLQFSFIGMRTQEIPMEGKTTINVVMEEETIGIEEVVAIGYGTQKKSDITGSVASVSQERLNSTPIIDVAQAIQGDVPGVLIQTTSAGANPDEVLMIRGRNSIKANNGPLVIIDGITGSINDVNPKDIKSIDILKDASSGAIYGSRGANGVIIITTKEGIKGKTKITYDGYYSVSNTTNLPEYLTGDGFYKYKMERSPSEMTNTEREVYESGDWVNWQDLTLRKGFSQEHNLAFSGATEKTNYYISGRYLDVKGVRVNDNYKRTSGTVNLKTSITKWLSFNTNTRLLYEDQDGASPDFGGDAGGVLNPLVKPYNDDGTIRIYIWPEDVYFTNPLEYTLYKDKNRAYGVFSNNSLNIDIPFIPGLEYKINSGLRLNVSDNATYSGRNTKRGLESKGTSSTGTAISTRNVLENLLSYNKVFKAHSITGTLLYSFENNVYNASSTSGRNFSHDILTWYGTNEAGTKSVGFGYSKTVLMSQMFRLNYGYDGRYLITLTTRRDGYSGFGDNNKWGVFPSTAFGWNLAEETFFPWKDLFSQLKLRASWGENGNQAVNPYQSIGRLSSANNVSGSTTLPGYFPSTLGQDKLGWETSKTINFGLDYGLFMGRVYGDLNFYRTNTQDLLLDRTISSIHGIKSITSNLGKTQNKGIELSINSKNLINNFKWSTSGNISYVKNKIISLYGLLEEGGIEIDDIANRWFIGKPIAVSYNYVFDGVWQLDEAEEAAKWGSKPGYVKIKDLDGDYKITTNDMKVLGQSDPKILWGMTNIFSYGNLTLRIFLHGVHGVTKNNKIMVEQAAETRRNILNYNRWTVDNPSNEWPMNEKYSTFQGGIDMSGRIYQNASFIRLKDVVLSYNFSEIAKKVGLSGLNVYVTGRNLYTLTKWTSYDPEVNQSTYPTGELPLERSLIFGLKIDL</sequence>
<dbReference type="Gene3D" id="2.170.130.10">
    <property type="entry name" value="TonB-dependent receptor, plug domain"/>
    <property type="match status" value="1"/>
</dbReference>
<organism evidence="9 10">
    <name type="scientific">Mariniphaga anaerophila</name>
    <dbReference type="NCBI Taxonomy" id="1484053"/>
    <lineage>
        <taxon>Bacteria</taxon>
        <taxon>Pseudomonadati</taxon>
        <taxon>Bacteroidota</taxon>
        <taxon>Bacteroidia</taxon>
        <taxon>Marinilabiliales</taxon>
        <taxon>Prolixibacteraceae</taxon>
        <taxon>Mariniphaga</taxon>
    </lineage>
</organism>
<name>A0A1M4SR16_9BACT</name>
<dbReference type="STRING" id="1484053.SAMN05444274_101115"/>
<keyword evidence="2 7" id="KW-0813">Transport</keyword>
<dbReference type="EMBL" id="FQUM01000001">
    <property type="protein sequence ID" value="SHE34615.1"/>
    <property type="molecule type" value="Genomic_DNA"/>
</dbReference>
<dbReference type="InterPro" id="IPR023996">
    <property type="entry name" value="TonB-dep_OMP_SusC/RagA"/>
</dbReference>
<dbReference type="Gene3D" id="2.40.170.20">
    <property type="entry name" value="TonB-dependent receptor, beta-barrel domain"/>
    <property type="match status" value="1"/>
</dbReference>
<keyword evidence="4 7" id="KW-0812">Transmembrane</keyword>
<evidence type="ECO:0000256" key="2">
    <source>
        <dbReference type="ARBA" id="ARBA00022448"/>
    </source>
</evidence>
<evidence type="ECO:0000256" key="3">
    <source>
        <dbReference type="ARBA" id="ARBA00022452"/>
    </source>
</evidence>
<dbReference type="SUPFAM" id="SSF56935">
    <property type="entry name" value="Porins"/>
    <property type="match status" value="1"/>
</dbReference>
<dbReference type="InterPro" id="IPR036942">
    <property type="entry name" value="Beta-barrel_TonB_sf"/>
</dbReference>
<gene>
    <name evidence="9" type="ORF">SAMN05444274_101115</name>
</gene>
<keyword evidence="5 7" id="KW-0472">Membrane</keyword>
<evidence type="ECO:0000259" key="8">
    <source>
        <dbReference type="Pfam" id="PF07715"/>
    </source>
</evidence>
<dbReference type="RefSeq" id="WP_072997977.1">
    <property type="nucleotide sequence ID" value="NZ_FQUM01000001.1"/>
</dbReference>
<keyword evidence="10" id="KW-1185">Reference proteome</keyword>
<dbReference type="OrthoDB" id="9768177at2"/>
<dbReference type="AlphaFoldDB" id="A0A1M4SR16"/>
<evidence type="ECO:0000313" key="9">
    <source>
        <dbReference type="EMBL" id="SHE34615.1"/>
    </source>
</evidence>
<dbReference type="Pfam" id="PF07715">
    <property type="entry name" value="Plug"/>
    <property type="match status" value="1"/>
</dbReference>
<evidence type="ECO:0000313" key="10">
    <source>
        <dbReference type="Proteomes" id="UP000184164"/>
    </source>
</evidence>
<comment type="subcellular location">
    <subcellularLocation>
        <location evidence="1 7">Cell outer membrane</location>
        <topology evidence="1 7">Multi-pass membrane protein</topology>
    </subcellularLocation>
</comment>
<evidence type="ECO:0000256" key="1">
    <source>
        <dbReference type="ARBA" id="ARBA00004571"/>
    </source>
</evidence>
<evidence type="ECO:0000256" key="7">
    <source>
        <dbReference type="PROSITE-ProRule" id="PRU01360"/>
    </source>
</evidence>
<dbReference type="GO" id="GO:0009279">
    <property type="term" value="C:cell outer membrane"/>
    <property type="evidence" value="ECO:0007669"/>
    <property type="project" value="UniProtKB-SubCell"/>
</dbReference>
<dbReference type="InterPro" id="IPR023997">
    <property type="entry name" value="TonB-dep_OMP_SusC/RagA_CS"/>
</dbReference>
<dbReference type="InterPro" id="IPR008969">
    <property type="entry name" value="CarboxyPept-like_regulatory"/>
</dbReference>
<dbReference type="InterPro" id="IPR039426">
    <property type="entry name" value="TonB-dep_rcpt-like"/>
</dbReference>
<keyword evidence="6 7" id="KW-0998">Cell outer membrane</keyword>
<evidence type="ECO:0000256" key="5">
    <source>
        <dbReference type="ARBA" id="ARBA00023136"/>
    </source>
</evidence>
<dbReference type="InterPro" id="IPR012910">
    <property type="entry name" value="Plug_dom"/>
</dbReference>
<dbReference type="Pfam" id="PF13715">
    <property type="entry name" value="CarbopepD_reg_2"/>
    <property type="match status" value="1"/>
</dbReference>
<dbReference type="Proteomes" id="UP000184164">
    <property type="component" value="Unassembled WGS sequence"/>
</dbReference>
<accession>A0A1M4SR16</accession>
<comment type="similarity">
    <text evidence="7">Belongs to the TonB-dependent receptor family.</text>
</comment>
<proteinExistence type="inferred from homology"/>
<dbReference type="FunFam" id="2.60.40.1120:FF:000003">
    <property type="entry name" value="Outer membrane protein Omp121"/>
    <property type="match status" value="1"/>
</dbReference>
<dbReference type="NCBIfam" id="TIGR04056">
    <property type="entry name" value="OMP_RagA_SusC"/>
    <property type="match status" value="1"/>
</dbReference>
<dbReference type="NCBIfam" id="TIGR04057">
    <property type="entry name" value="SusC_RagA_signa"/>
    <property type="match status" value="1"/>
</dbReference>